<dbReference type="EMBL" id="VMTX01000021">
    <property type="protein sequence ID" value="TVU81068.1"/>
    <property type="molecule type" value="Genomic_DNA"/>
</dbReference>
<organism evidence="1 2">
    <name type="scientific">Corynebacterium aurimucosum</name>
    <dbReference type="NCBI Taxonomy" id="169292"/>
    <lineage>
        <taxon>Bacteria</taxon>
        <taxon>Bacillati</taxon>
        <taxon>Actinomycetota</taxon>
        <taxon>Actinomycetes</taxon>
        <taxon>Mycobacteriales</taxon>
        <taxon>Corynebacteriaceae</taxon>
        <taxon>Corynebacterium</taxon>
    </lineage>
</organism>
<protein>
    <submittedName>
        <fullName evidence="1">DUF1617 family protein</fullName>
    </submittedName>
</protein>
<comment type="caution">
    <text evidence="1">The sequence shown here is derived from an EMBL/GenBank/DDBJ whole genome shotgun (WGS) entry which is preliminary data.</text>
</comment>
<gene>
    <name evidence="1" type="ORF">FQN05_12165</name>
</gene>
<name>A0A558II25_9CORY</name>
<dbReference type="RefSeq" id="WP_034652673.1">
    <property type="nucleotide sequence ID" value="NZ_VMTX01000021.1"/>
</dbReference>
<dbReference type="Pfam" id="PF07761">
    <property type="entry name" value="DUF1617"/>
    <property type="match status" value="1"/>
</dbReference>
<evidence type="ECO:0000313" key="1">
    <source>
        <dbReference type="EMBL" id="TVU81068.1"/>
    </source>
</evidence>
<dbReference type="Proteomes" id="UP000320648">
    <property type="component" value="Unassembled WGS sequence"/>
</dbReference>
<dbReference type="AlphaFoldDB" id="A0A558II25"/>
<proteinExistence type="predicted"/>
<reference evidence="1 2" key="1">
    <citation type="submission" date="2019-07" db="EMBL/GenBank/DDBJ databases">
        <title>Draft genome of C. aurimucosum strain 15-4290.</title>
        <authorList>
            <person name="Pacheco L.G.C."/>
            <person name="Aguiar E.R.G.R."/>
            <person name="Navas J."/>
            <person name="Santos C.S."/>
            <person name="Rocha D.J.P.G."/>
        </authorList>
    </citation>
    <scope>NUCLEOTIDE SEQUENCE [LARGE SCALE GENOMIC DNA]</scope>
    <source>
        <strain evidence="1 2">15-4290</strain>
    </source>
</reference>
<evidence type="ECO:0000313" key="2">
    <source>
        <dbReference type="Proteomes" id="UP000320648"/>
    </source>
</evidence>
<sequence length="146" mass="16110">MRFLLPPRHLQPTLELLEAMPLAASASRARTKLVHLLKAAYARFAEDEYDLVAHYATCHDDGTPVVDSHGMFTLKDPDTAAEFHSHHDTLLNTRVEVAGATYEQHACDILDFLKSSTMELSGCQAEAYDALYDAITETVAGGQQHP</sequence>
<dbReference type="InterPro" id="IPR011675">
    <property type="entry name" value="DUF1617"/>
</dbReference>
<accession>A0A558II25</accession>